<evidence type="ECO:0000313" key="3">
    <source>
        <dbReference type="EMBL" id="KAG8443942.1"/>
    </source>
</evidence>
<dbReference type="SUPFAM" id="SSF49899">
    <property type="entry name" value="Concanavalin A-like lectins/glucanases"/>
    <property type="match status" value="1"/>
</dbReference>
<comment type="caution">
    <text evidence="3">The sequence shown here is derived from an EMBL/GenBank/DDBJ whole genome shotgun (WGS) entry which is preliminary data.</text>
</comment>
<dbReference type="AlphaFoldDB" id="A0A8T2JI25"/>
<evidence type="ECO:0000256" key="1">
    <source>
        <dbReference type="PROSITE-ProRule" id="PRU00122"/>
    </source>
</evidence>
<dbReference type="Pfam" id="PF02210">
    <property type="entry name" value="Laminin_G_2"/>
    <property type="match status" value="1"/>
</dbReference>
<dbReference type="Gene3D" id="2.60.120.200">
    <property type="match status" value="1"/>
</dbReference>
<dbReference type="OrthoDB" id="4062651at2759"/>
<accession>A0A8T2JI25</accession>
<organism evidence="3 4">
    <name type="scientific">Hymenochirus boettgeri</name>
    <name type="common">Congo dwarf clawed frog</name>
    <dbReference type="NCBI Taxonomy" id="247094"/>
    <lineage>
        <taxon>Eukaryota</taxon>
        <taxon>Metazoa</taxon>
        <taxon>Chordata</taxon>
        <taxon>Craniata</taxon>
        <taxon>Vertebrata</taxon>
        <taxon>Euteleostomi</taxon>
        <taxon>Amphibia</taxon>
        <taxon>Batrachia</taxon>
        <taxon>Anura</taxon>
        <taxon>Pipoidea</taxon>
        <taxon>Pipidae</taxon>
        <taxon>Pipinae</taxon>
        <taxon>Hymenochirus</taxon>
    </lineage>
</organism>
<reference evidence="3" key="1">
    <citation type="thesis" date="2020" institute="ProQuest LLC" country="789 East Eisenhower Parkway, Ann Arbor, MI, USA">
        <title>Comparative Genomics and Chromosome Evolution.</title>
        <authorList>
            <person name="Mudd A.B."/>
        </authorList>
    </citation>
    <scope>NUCLEOTIDE SEQUENCE</scope>
    <source>
        <strain evidence="3">Female2</strain>
        <tissue evidence="3">Blood</tissue>
    </source>
</reference>
<dbReference type="InterPro" id="IPR013320">
    <property type="entry name" value="ConA-like_dom_sf"/>
</dbReference>
<proteinExistence type="predicted"/>
<name>A0A8T2JI25_9PIPI</name>
<keyword evidence="4" id="KW-1185">Reference proteome</keyword>
<dbReference type="InterPro" id="IPR001791">
    <property type="entry name" value="Laminin_G"/>
</dbReference>
<evidence type="ECO:0000313" key="4">
    <source>
        <dbReference type="Proteomes" id="UP000812440"/>
    </source>
</evidence>
<feature type="disulfide bond" evidence="1">
    <location>
        <begin position="95"/>
        <end position="122"/>
    </location>
</feature>
<sequence>MNIYFIILSVEDVVISSVEVQVCDNEHIVEISASNDDIVLTFDGVLGQKQLSDSELRSAVFTLNDHMGKGVKTYVGGLPDVAVTSTPVTAFYNGCMTMKIQNKPVDLDDAVHKHNDITSHSCPPIKPGE</sequence>
<keyword evidence="1" id="KW-1015">Disulfide bond</keyword>
<dbReference type="EMBL" id="JAACNH010000004">
    <property type="protein sequence ID" value="KAG8443942.1"/>
    <property type="molecule type" value="Genomic_DNA"/>
</dbReference>
<dbReference type="Proteomes" id="UP000812440">
    <property type="component" value="Chromosome 5"/>
</dbReference>
<feature type="domain" description="Laminin G" evidence="2">
    <location>
        <begin position="1"/>
        <end position="122"/>
    </location>
</feature>
<gene>
    <name evidence="3" type="ORF">GDO86_009220</name>
</gene>
<protein>
    <recommendedName>
        <fullName evidence="2">Laminin G domain-containing protein</fullName>
    </recommendedName>
</protein>
<evidence type="ECO:0000259" key="2">
    <source>
        <dbReference type="PROSITE" id="PS50025"/>
    </source>
</evidence>
<dbReference type="PROSITE" id="PS50025">
    <property type="entry name" value="LAM_G_DOMAIN"/>
    <property type="match status" value="1"/>
</dbReference>